<accession>A0ABW3H3A2</accession>
<comment type="caution">
    <text evidence="1">The sequence shown here is derived from an EMBL/GenBank/DDBJ whole genome shotgun (WGS) entry which is preliminary data.</text>
</comment>
<organism evidence="1 2">
    <name type="scientific">Savagea faecisuis</name>
    <dbReference type="NCBI Taxonomy" id="1274803"/>
    <lineage>
        <taxon>Bacteria</taxon>
        <taxon>Bacillati</taxon>
        <taxon>Bacillota</taxon>
        <taxon>Bacilli</taxon>
        <taxon>Bacillales</taxon>
        <taxon>Caryophanaceae</taxon>
        <taxon>Savagea</taxon>
    </lineage>
</organism>
<proteinExistence type="predicted"/>
<evidence type="ECO:0008006" key="3">
    <source>
        <dbReference type="Google" id="ProtNLM"/>
    </source>
</evidence>
<name>A0ABW3H3A2_9BACL</name>
<protein>
    <recommendedName>
        <fullName evidence="3">Lipoprotein</fullName>
    </recommendedName>
</protein>
<evidence type="ECO:0000313" key="1">
    <source>
        <dbReference type="EMBL" id="MFD0943792.1"/>
    </source>
</evidence>
<sequence length="169" mass="19102">MKRFIFLTFALLIVCMVGCVPKEEAEVEHVESSIIASGQSLPEHFEELATERNHEKLMAVRAKNEQDYEEVWKAFQITEELSRIDMEEKDVLFMGLFESSSCPYTISNVVAHPEKQQLEVSITSKDGDCTADHSPRNFVLALDQQTSAELSTLILHLNAETISLPITDK</sequence>
<evidence type="ECO:0000313" key="2">
    <source>
        <dbReference type="Proteomes" id="UP001596976"/>
    </source>
</evidence>
<keyword evidence="2" id="KW-1185">Reference proteome</keyword>
<gene>
    <name evidence="1" type="ORF">ACFQ0V_08435</name>
</gene>
<dbReference type="EMBL" id="JBHTJF010000027">
    <property type="protein sequence ID" value="MFD0943792.1"/>
    <property type="molecule type" value="Genomic_DNA"/>
</dbReference>
<dbReference type="Proteomes" id="UP001596976">
    <property type="component" value="Unassembled WGS sequence"/>
</dbReference>
<dbReference type="RefSeq" id="WP_381012220.1">
    <property type="nucleotide sequence ID" value="NZ_JBHTJF010000027.1"/>
</dbReference>
<reference evidence="2" key="1">
    <citation type="journal article" date="2019" name="Int. J. Syst. Evol. Microbiol.">
        <title>The Global Catalogue of Microorganisms (GCM) 10K type strain sequencing project: providing services to taxonomists for standard genome sequencing and annotation.</title>
        <authorList>
            <consortium name="The Broad Institute Genomics Platform"/>
            <consortium name="The Broad Institute Genome Sequencing Center for Infectious Disease"/>
            <person name="Wu L."/>
            <person name="Ma J."/>
        </authorList>
    </citation>
    <scope>NUCLEOTIDE SEQUENCE [LARGE SCALE GENOMIC DNA]</scope>
    <source>
        <strain evidence="2">CCUG 63563</strain>
    </source>
</reference>